<reference evidence="5" key="1">
    <citation type="journal article" date="2020" name="Stud. Mycol.">
        <title>101 Dothideomycetes genomes: A test case for predicting lifestyles and emergence of pathogens.</title>
        <authorList>
            <person name="Haridas S."/>
            <person name="Albert R."/>
            <person name="Binder M."/>
            <person name="Bloem J."/>
            <person name="LaButti K."/>
            <person name="Salamov A."/>
            <person name="Andreopoulos B."/>
            <person name="Baker S."/>
            <person name="Barry K."/>
            <person name="Bills G."/>
            <person name="Bluhm B."/>
            <person name="Cannon C."/>
            <person name="Castanera R."/>
            <person name="Culley D."/>
            <person name="Daum C."/>
            <person name="Ezra D."/>
            <person name="Gonzalez J."/>
            <person name="Henrissat B."/>
            <person name="Kuo A."/>
            <person name="Liang C."/>
            <person name="Lipzen A."/>
            <person name="Lutzoni F."/>
            <person name="Magnuson J."/>
            <person name="Mondo S."/>
            <person name="Nolan M."/>
            <person name="Ohm R."/>
            <person name="Pangilinan J."/>
            <person name="Park H.-J."/>
            <person name="Ramirez L."/>
            <person name="Alfaro M."/>
            <person name="Sun H."/>
            <person name="Tritt A."/>
            <person name="Yoshinaga Y."/>
            <person name="Zwiers L.-H."/>
            <person name="Turgeon B."/>
            <person name="Goodwin S."/>
            <person name="Spatafora J."/>
            <person name="Crous P."/>
            <person name="Grigoriev I."/>
        </authorList>
    </citation>
    <scope>NUCLEOTIDE SEQUENCE [LARGE SCALE GENOMIC DNA]</scope>
    <source>
        <strain evidence="5">CBS 304.66</strain>
    </source>
</reference>
<accession>A0A9P4JXD0</accession>
<dbReference type="InterPro" id="IPR002110">
    <property type="entry name" value="Ankyrin_rpt"/>
</dbReference>
<organism evidence="4 5">
    <name type="scientific">Lojkania enalia</name>
    <dbReference type="NCBI Taxonomy" id="147567"/>
    <lineage>
        <taxon>Eukaryota</taxon>
        <taxon>Fungi</taxon>
        <taxon>Dikarya</taxon>
        <taxon>Ascomycota</taxon>
        <taxon>Pezizomycotina</taxon>
        <taxon>Dothideomycetes</taxon>
        <taxon>Pleosporomycetidae</taxon>
        <taxon>Pleosporales</taxon>
        <taxon>Pleosporales incertae sedis</taxon>
        <taxon>Lojkania</taxon>
    </lineage>
</organism>
<sequence length="374" mass="41973">MEKLPADLLPPIITHIIHLHLPHPRKTCLTLHSLLDLRLVCHAFSKELEHSLLKHITLPHISLHRTTFHHSPSLTASTCFQKRLLAAALWNSSSTTTNRLLCTAGIQRVNRCLQASSTLPLSLSQAKELRELVCKVAASAPMCPVLFADLPTKLGSADLYCMASMLGLVTWMRGSGTRDIWFSNRDSAIFGSALRCAVVCGRVEAVEYIIREKEWDREALQGIPANIVDAAVEDRNADVLKVLLKEVLHSDKREGREKYGRMWRWYLVRATKIGSVDMLCVLLNSVQAADFRTVRAFIREMMGLKHVVLMYAVRFGQMDVLAWVLENGADVNRPDENGVYPLELALKKGFANVEKMLLENGARIIGSNENKMED</sequence>
<keyword evidence="5" id="KW-1185">Reference proteome</keyword>
<dbReference type="PROSITE" id="PS50088">
    <property type="entry name" value="ANK_REPEAT"/>
    <property type="match status" value="2"/>
</dbReference>
<evidence type="ECO:0000313" key="4">
    <source>
        <dbReference type="EMBL" id="KAF2258241.1"/>
    </source>
</evidence>
<feature type="repeat" description="ANK" evidence="3">
    <location>
        <begin position="337"/>
        <end position="369"/>
    </location>
</feature>
<comment type="caution">
    <text evidence="4">The sequence shown here is derived from an EMBL/GenBank/DDBJ whole genome shotgun (WGS) entry which is preliminary data.</text>
</comment>
<dbReference type="EMBL" id="ML986774">
    <property type="protein sequence ID" value="KAF2258241.1"/>
    <property type="molecule type" value="Genomic_DNA"/>
</dbReference>
<protein>
    <submittedName>
        <fullName evidence="4">Ankyrin</fullName>
    </submittedName>
</protein>
<feature type="repeat" description="ANK" evidence="3">
    <location>
        <begin position="304"/>
        <end position="336"/>
    </location>
</feature>
<proteinExistence type="predicted"/>
<dbReference type="PANTHER" id="PTHR24198">
    <property type="entry name" value="ANKYRIN REPEAT AND PROTEIN KINASE DOMAIN-CONTAINING PROTEIN"/>
    <property type="match status" value="1"/>
</dbReference>
<dbReference type="SMART" id="SM00248">
    <property type="entry name" value="ANK"/>
    <property type="match status" value="3"/>
</dbReference>
<name>A0A9P4JXD0_9PLEO</name>
<dbReference type="Pfam" id="PF12796">
    <property type="entry name" value="Ank_2"/>
    <property type="match status" value="1"/>
</dbReference>
<dbReference type="InterPro" id="IPR036770">
    <property type="entry name" value="Ankyrin_rpt-contain_sf"/>
</dbReference>
<keyword evidence="1" id="KW-0677">Repeat</keyword>
<evidence type="ECO:0000256" key="2">
    <source>
        <dbReference type="ARBA" id="ARBA00023043"/>
    </source>
</evidence>
<dbReference type="AlphaFoldDB" id="A0A9P4JXD0"/>
<evidence type="ECO:0000256" key="1">
    <source>
        <dbReference type="ARBA" id="ARBA00022737"/>
    </source>
</evidence>
<keyword evidence="2 3" id="KW-0040">ANK repeat</keyword>
<dbReference type="OrthoDB" id="3695168at2759"/>
<dbReference type="SUPFAM" id="SSF48403">
    <property type="entry name" value="Ankyrin repeat"/>
    <property type="match status" value="1"/>
</dbReference>
<dbReference type="PROSITE" id="PS50297">
    <property type="entry name" value="ANK_REP_REGION"/>
    <property type="match status" value="1"/>
</dbReference>
<dbReference type="PANTHER" id="PTHR24198:SF165">
    <property type="entry name" value="ANKYRIN REPEAT-CONTAINING PROTEIN-RELATED"/>
    <property type="match status" value="1"/>
</dbReference>
<evidence type="ECO:0000313" key="5">
    <source>
        <dbReference type="Proteomes" id="UP000800093"/>
    </source>
</evidence>
<evidence type="ECO:0000256" key="3">
    <source>
        <dbReference type="PROSITE-ProRule" id="PRU00023"/>
    </source>
</evidence>
<dbReference type="Gene3D" id="1.25.40.20">
    <property type="entry name" value="Ankyrin repeat-containing domain"/>
    <property type="match status" value="1"/>
</dbReference>
<gene>
    <name evidence="4" type="ORF">CC78DRAFT_621964</name>
</gene>
<dbReference type="Proteomes" id="UP000800093">
    <property type="component" value="Unassembled WGS sequence"/>
</dbReference>